<dbReference type="RefSeq" id="WP_004624983.1">
    <property type="nucleotide sequence ID" value="NZ_AORV01000026.1"/>
</dbReference>
<name>S0FLE7_RUMCE</name>
<accession>S0FLE7</accession>
<comment type="caution">
    <text evidence="2">The sequence shown here is derived from an EMBL/GenBank/DDBJ whole genome shotgun (WGS) entry which is preliminary data.</text>
</comment>
<sequence>MLQGFEPHHDELYNCLEDVVACIAKGFEREHMLIYADAWNFAFFPSAGSSRKRIIGNRVEAGEYNAWVSLEKYHGIKSKCHFSHTMDQQIEILKKELADGKPTVLWLDGYYVPWTNVYGKLHMKHFLIVVDMDEDREIIHVVDPYWNQNINPFPVKNFKLSMAKCITFSLTEKEPELDWREIIKNAVSKAQDSGAFDAMRIFADEVEHTIDLKAEIEGFEELKYNSPIFMQLAEVFFRRLNFARLMEYLGERNNVLRLVELSHNMKKVGEGWKKNREVLVKSIESKEQKKKILLFANEVRTLAMEEKELAHELSLIVG</sequence>
<dbReference type="STRING" id="1195236.CTER_1451"/>
<dbReference type="eggNOG" id="ENOG5032UCZ">
    <property type="taxonomic scope" value="Bacteria"/>
</dbReference>
<evidence type="ECO:0000313" key="3">
    <source>
        <dbReference type="Proteomes" id="UP000014155"/>
    </source>
</evidence>
<proteinExistence type="predicted"/>
<protein>
    <recommendedName>
        <fullName evidence="1">Butirosin biosynthesis protein H N-terminal domain-containing protein</fullName>
    </recommendedName>
</protein>
<dbReference type="EMBL" id="AORV01000026">
    <property type="protein sequence ID" value="EMS72722.1"/>
    <property type="molecule type" value="Genomic_DNA"/>
</dbReference>
<dbReference type="Pfam" id="PF14399">
    <property type="entry name" value="BtrH_N"/>
    <property type="match status" value="1"/>
</dbReference>
<dbReference type="Proteomes" id="UP000014155">
    <property type="component" value="Unassembled WGS sequence"/>
</dbReference>
<evidence type="ECO:0000313" key="2">
    <source>
        <dbReference type="EMBL" id="EMS72722.1"/>
    </source>
</evidence>
<evidence type="ECO:0000259" key="1">
    <source>
        <dbReference type="Pfam" id="PF14399"/>
    </source>
</evidence>
<gene>
    <name evidence="2" type="ORF">CTER_1451</name>
</gene>
<dbReference type="InterPro" id="IPR026935">
    <property type="entry name" value="BtrH_N"/>
</dbReference>
<organism evidence="2 3">
    <name type="scientific">Ruminiclostridium cellobioparum subsp. termitidis CT1112</name>
    <dbReference type="NCBI Taxonomy" id="1195236"/>
    <lineage>
        <taxon>Bacteria</taxon>
        <taxon>Bacillati</taxon>
        <taxon>Bacillota</taxon>
        <taxon>Clostridia</taxon>
        <taxon>Eubacteriales</taxon>
        <taxon>Oscillospiraceae</taxon>
        <taxon>Ruminiclostridium</taxon>
    </lineage>
</organism>
<feature type="domain" description="Butirosin biosynthesis protein H N-terminal" evidence="1">
    <location>
        <begin position="36"/>
        <end position="144"/>
    </location>
</feature>
<reference evidence="2 3" key="1">
    <citation type="journal article" date="2013" name="Genome Announc.">
        <title>Draft Genome Sequence of the Cellulolytic, Mesophilic, Anaerobic Bacterium Clostridium termitidis Strain CT1112 (DSM 5398).</title>
        <authorList>
            <person name="Lal S."/>
            <person name="Ramachandran U."/>
            <person name="Zhang X."/>
            <person name="Munir R."/>
            <person name="Sparling R."/>
            <person name="Levin D.B."/>
        </authorList>
    </citation>
    <scope>NUCLEOTIDE SEQUENCE [LARGE SCALE GENOMIC DNA]</scope>
    <source>
        <strain evidence="2 3">CT1112</strain>
    </source>
</reference>
<keyword evidence="3" id="KW-1185">Reference proteome</keyword>
<dbReference type="PATRIC" id="fig|1195236.3.peg.1774"/>
<dbReference type="AlphaFoldDB" id="S0FLE7"/>